<evidence type="ECO:0000256" key="2">
    <source>
        <dbReference type="SAM" id="MobiDB-lite"/>
    </source>
</evidence>
<dbReference type="Proteomes" id="UP000678393">
    <property type="component" value="Unassembled WGS sequence"/>
</dbReference>
<evidence type="ECO:0000259" key="4">
    <source>
        <dbReference type="PROSITE" id="PS50026"/>
    </source>
</evidence>
<evidence type="ECO:0000256" key="1">
    <source>
        <dbReference type="PROSITE-ProRule" id="PRU00076"/>
    </source>
</evidence>
<reference evidence="5" key="1">
    <citation type="submission" date="2021-04" db="EMBL/GenBank/DDBJ databases">
        <authorList>
            <consortium name="Molecular Ecology Group"/>
        </authorList>
    </citation>
    <scope>NUCLEOTIDE SEQUENCE</scope>
</reference>
<feature type="domain" description="EGF-like" evidence="4">
    <location>
        <begin position="25"/>
        <end position="64"/>
    </location>
</feature>
<sequence length="166" mass="18774">MIPKMFLPLLILILVLSLNQAEAQSVGLCRGVPCANGGRLMVDNSVWGHCRCRCLTGFVGPYCQYQLTGKRRVITTTLGNPRRRVHRSQRSKRLEQIKQQLSDLTPDVMSSSNSGESLQDSTMPSFRTRDDLDVISKILEVQNSIDDSYKHDSTLDPLWLLKNVKR</sequence>
<dbReference type="Gene3D" id="2.10.25.10">
    <property type="entry name" value="Laminin"/>
    <property type="match status" value="1"/>
</dbReference>
<feature type="signal peptide" evidence="3">
    <location>
        <begin position="1"/>
        <end position="23"/>
    </location>
</feature>
<dbReference type="PROSITE" id="PS50026">
    <property type="entry name" value="EGF_3"/>
    <property type="match status" value="1"/>
</dbReference>
<dbReference type="InterPro" id="IPR000742">
    <property type="entry name" value="EGF"/>
</dbReference>
<protein>
    <recommendedName>
        <fullName evidence="4">EGF-like domain-containing protein</fullName>
    </recommendedName>
</protein>
<dbReference type="PROSITE" id="PS00022">
    <property type="entry name" value="EGF_1"/>
    <property type="match status" value="1"/>
</dbReference>
<feature type="chain" id="PRO_5035786064" description="EGF-like domain-containing protein" evidence="3">
    <location>
        <begin position="24"/>
        <end position="166"/>
    </location>
</feature>
<dbReference type="EMBL" id="CAJHNH020001466">
    <property type="protein sequence ID" value="CAG5123198.1"/>
    <property type="molecule type" value="Genomic_DNA"/>
</dbReference>
<keyword evidence="6" id="KW-1185">Reference proteome</keyword>
<feature type="disulfide bond" evidence="1">
    <location>
        <begin position="54"/>
        <end position="63"/>
    </location>
</feature>
<accession>A0A8S3Z4I2</accession>
<proteinExistence type="predicted"/>
<evidence type="ECO:0000256" key="3">
    <source>
        <dbReference type="SAM" id="SignalP"/>
    </source>
</evidence>
<dbReference type="AlphaFoldDB" id="A0A8S3Z4I2"/>
<keyword evidence="3" id="KW-0732">Signal</keyword>
<dbReference type="PROSITE" id="PS01186">
    <property type="entry name" value="EGF_2"/>
    <property type="match status" value="1"/>
</dbReference>
<dbReference type="OrthoDB" id="6161634at2759"/>
<feature type="region of interest" description="Disordered" evidence="2">
    <location>
        <begin position="105"/>
        <end position="124"/>
    </location>
</feature>
<keyword evidence="1" id="KW-1015">Disulfide bond</keyword>
<comment type="caution">
    <text evidence="5">The sequence shown here is derived from an EMBL/GenBank/DDBJ whole genome shotgun (WGS) entry which is preliminary data.</text>
</comment>
<name>A0A8S3Z4I2_9EUPU</name>
<keyword evidence="1" id="KW-0245">EGF-like domain</keyword>
<evidence type="ECO:0000313" key="6">
    <source>
        <dbReference type="Proteomes" id="UP000678393"/>
    </source>
</evidence>
<evidence type="ECO:0000313" key="5">
    <source>
        <dbReference type="EMBL" id="CAG5123198.1"/>
    </source>
</evidence>
<comment type="caution">
    <text evidence="1">Lacks conserved residue(s) required for the propagation of feature annotation.</text>
</comment>
<dbReference type="SUPFAM" id="SSF57196">
    <property type="entry name" value="EGF/Laminin"/>
    <property type="match status" value="1"/>
</dbReference>
<gene>
    <name evidence="5" type="ORF">CUNI_LOCUS8756</name>
</gene>
<organism evidence="5 6">
    <name type="scientific">Candidula unifasciata</name>
    <dbReference type="NCBI Taxonomy" id="100452"/>
    <lineage>
        <taxon>Eukaryota</taxon>
        <taxon>Metazoa</taxon>
        <taxon>Spiralia</taxon>
        <taxon>Lophotrochozoa</taxon>
        <taxon>Mollusca</taxon>
        <taxon>Gastropoda</taxon>
        <taxon>Heterobranchia</taxon>
        <taxon>Euthyneura</taxon>
        <taxon>Panpulmonata</taxon>
        <taxon>Eupulmonata</taxon>
        <taxon>Stylommatophora</taxon>
        <taxon>Helicina</taxon>
        <taxon>Helicoidea</taxon>
        <taxon>Geomitridae</taxon>
        <taxon>Candidula</taxon>
    </lineage>
</organism>